<reference evidence="1 2" key="1">
    <citation type="journal article" date="2021" name="BMC Genomics">
        <title>Datura genome reveals duplications of psychoactive alkaloid biosynthetic genes and high mutation rate following tissue culture.</title>
        <authorList>
            <person name="Rajewski A."/>
            <person name="Carter-House D."/>
            <person name="Stajich J."/>
            <person name="Litt A."/>
        </authorList>
    </citation>
    <scope>NUCLEOTIDE SEQUENCE [LARGE SCALE GENOMIC DNA]</scope>
    <source>
        <strain evidence="1">AR-01</strain>
    </source>
</reference>
<evidence type="ECO:0000313" key="2">
    <source>
        <dbReference type="Proteomes" id="UP000823775"/>
    </source>
</evidence>
<sequence>MVSSLRVRMRTQLIFEDDLDSVTFSGGTGSLQRGYYFQANLSGNLKRVNLRPVELKRGKLRKDTVEMIKVQKREEGAVNAAGLTRGEKKYNHEFVIIEKEIIDEA</sequence>
<protein>
    <submittedName>
        <fullName evidence="1">Uncharacterized protein</fullName>
    </submittedName>
</protein>
<comment type="caution">
    <text evidence="1">The sequence shown here is derived from an EMBL/GenBank/DDBJ whole genome shotgun (WGS) entry which is preliminary data.</text>
</comment>
<dbReference type="EMBL" id="JACEIK010000445">
    <property type="protein sequence ID" value="MCD7457205.1"/>
    <property type="molecule type" value="Genomic_DNA"/>
</dbReference>
<gene>
    <name evidence="1" type="ORF">HAX54_034470</name>
</gene>
<evidence type="ECO:0000313" key="1">
    <source>
        <dbReference type="EMBL" id="MCD7457205.1"/>
    </source>
</evidence>
<accession>A0ABS8SE84</accession>
<name>A0ABS8SE84_DATST</name>
<organism evidence="1 2">
    <name type="scientific">Datura stramonium</name>
    <name type="common">Jimsonweed</name>
    <name type="synonym">Common thornapple</name>
    <dbReference type="NCBI Taxonomy" id="4076"/>
    <lineage>
        <taxon>Eukaryota</taxon>
        <taxon>Viridiplantae</taxon>
        <taxon>Streptophyta</taxon>
        <taxon>Embryophyta</taxon>
        <taxon>Tracheophyta</taxon>
        <taxon>Spermatophyta</taxon>
        <taxon>Magnoliopsida</taxon>
        <taxon>eudicotyledons</taxon>
        <taxon>Gunneridae</taxon>
        <taxon>Pentapetalae</taxon>
        <taxon>asterids</taxon>
        <taxon>lamiids</taxon>
        <taxon>Solanales</taxon>
        <taxon>Solanaceae</taxon>
        <taxon>Solanoideae</taxon>
        <taxon>Datureae</taxon>
        <taxon>Datura</taxon>
    </lineage>
</organism>
<proteinExistence type="predicted"/>
<dbReference type="Proteomes" id="UP000823775">
    <property type="component" value="Unassembled WGS sequence"/>
</dbReference>
<keyword evidence="2" id="KW-1185">Reference proteome</keyword>